<comment type="pathway">
    <text evidence="10">Carbohydrate metabolism; glyoxylate cycle; (S)-malate from isocitrate: step 2/2.</text>
</comment>
<dbReference type="InterPro" id="IPR046363">
    <property type="entry name" value="MS_N_TIM-barrel_dom"/>
</dbReference>
<proteinExistence type="inferred from homology"/>
<feature type="domain" description="Malate synthase TIM barrel" evidence="11">
    <location>
        <begin position="167"/>
        <end position="416"/>
    </location>
</feature>
<dbReference type="CDD" id="cd00727">
    <property type="entry name" value="malate_synt_A"/>
    <property type="match status" value="1"/>
</dbReference>
<dbReference type="Pfam" id="PF20656">
    <property type="entry name" value="MS_N"/>
    <property type="match status" value="1"/>
</dbReference>
<dbReference type="EC" id="2.3.3.9" evidence="3 10"/>
<organism evidence="14 15">
    <name type="scientific">Babjeviella inositovora NRRL Y-12698</name>
    <dbReference type="NCBI Taxonomy" id="984486"/>
    <lineage>
        <taxon>Eukaryota</taxon>
        <taxon>Fungi</taxon>
        <taxon>Dikarya</taxon>
        <taxon>Ascomycota</taxon>
        <taxon>Saccharomycotina</taxon>
        <taxon>Pichiomycetes</taxon>
        <taxon>Serinales incertae sedis</taxon>
        <taxon>Babjeviella</taxon>
    </lineage>
</organism>
<dbReference type="InterPro" id="IPR011076">
    <property type="entry name" value="Malate_synth_sf"/>
</dbReference>
<gene>
    <name evidence="14" type="ORF">BABINDRAFT_35305</name>
</gene>
<dbReference type="PROSITE" id="PS00510">
    <property type="entry name" value="MALATE_SYNTHASE"/>
    <property type="match status" value="1"/>
</dbReference>
<dbReference type="GO" id="GO:0005782">
    <property type="term" value="C:peroxisomal matrix"/>
    <property type="evidence" value="ECO:0007669"/>
    <property type="project" value="TreeGrafter"/>
</dbReference>
<feature type="active site" description="Proton donor" evidence="9">
    <location>
        <position position="460"/>
    </location>
</feature>
<name>A0A1E3QRD7_9ASCO</name>
<comment type="similarity">
    <text evidence="2 10">Belongs to the malate synthase family.</text>
</comment>
<evidence type="ECO:0000256" key="5">
    <source>
        <dbReference type="ARBA" id="ARBA00022532"/>
    </source>
</evidence>
<dbReference type="NCBIfam" id="TIGR01344">
    <property type="entry name" value="malate_syn_A"/>
    <property type="match status" value="1"/>
</dbReference>
<keyword evidence="15" id="KW-1185">Reference proteome</keyword>
<dbReference type="STRING" id="984486.A0A1E3QRD7"/>
<protein>
    <recommendedName>
        <fullName evidence="3 10">Malate synthase</fullName>
        <ecNumber evidence="3 10">2.3.3.9</ecNumber>
    </recommendedName>
</protein>
<comment type="catalytic activity">
    <reaction evidence="8 10">
        <text>glyoxylate + acetyl-CoA + H2O = (S)-malate + CoA + H(+)</text>
        <dbReference type="Rhea" id="RHEA:18181"/>
        <dbReference type="ChEBI" id="CHEBI:15377"/>
        <dbReference type="ChEBI" id="CHEBI:15378"/>
        <dbReference type="ChEBI" id="CHEBI:15589"/>
        <dbReference type="ChEBI" id="CHEBI:36655"/>
        <dbReference type="ChEBI" id="CHEBI:57287"/>
        <dbReference type="ChEBI" id="CHEBI:57288"/>
        <dbReference type="EC" id="2.3.3.9"/>
    </reaction>
</comment>
<dbReference type="Gene3D" id="1.20.1220.12">
    <property type="entry name" value="Malate synthase, domain III"/>
    <property type="match status" value="1"/>
</dbReference>
<dbReference type="Pfam" id="PF01274">
    <property type="entry name" value="MS_TIM-barrel"/>
    <property type="match status" value="1"/>
</dbReference>
<dbReference type="Pfam" id="PF20659">
    <property type="entry name" value="MS_C"/>
    <property type="match status" value="1"/>
</dbReference>
<dbReference type="GO" id="GO:0006099">
    <property type="term" value="P:tricarboxylic acid cycle"/>
    <property type="evidence" value="ECO:0007669"/>
    <property type="project" value="UniProtKB-KW"/>
</dbReference>
<evidence type="ECO:0000313" key="14">
    <source>
        <dbReference type="EMBL" id="ODQ80276.1"/>
    </source>
</evidence>
<evidence type="ECO:0000256" key="10">
    <source>
        <dbReference type="RuleBase" id="RU000555"/>
    </source>
</evidence>
<keyword evidence="6 10" id="KW-0808">Transferase</keyword>
<dbReference type="GeneID" id="30149560"/>
<evidence type="ECO:0000313" key="15">
    <source>
        <dbReference type="Proteomes" id="UP000094336"/>
    </source>
</evidence>
<dbReference type="Proteomes" id="UP000094336">
    <property type="component" value="Unassembled WGS sequence"/>
</dbReference>
<dbReference type="InterPro" id="IPR048355">
    <property type="entry name" value="MS_C"/>
</dbReference>
<evidence type="ECO:0000256" key="6">
    <source>
        <dbReference type="ARBA" id="ARBA00022679"/>
    </source>
</evidence>
<feature type="active site" description="Proton acceptor" evidence="9">
    <location>
        <position position="171"/>
    </location>
</feature>
<evidence type="ECO:0000259" key="13">
    <source>
        <dbReference type="Pfam" id="PF20659"/>
    </source>
</evidence>
<evidence type="ECO:0000256" key="8">
    <source>
        <dbReference type="ARBA" id="ARBA00047918"/>
    </source>
</evidence>
<dbReference type="SUPFAM" id="SSF51645">
    <property type="entry name" value="Malate synthase G"/>
    <property type="match status" value="1"/>
</dbReference>
<dbReference type="GO" id="GO:0006097">
    <property type="term" value="P:glyoxylate cycle"/>
    <property type="evidence" value="ECO:0007669"/>
    <property type="project" value="UniProtKB-UniPathway"/>
</dbReference>
<dbReference type="RefSeq" id="XP_018985604.1">
    <property type="nucleotide sequence ID" value="XM_019131707.1"/>
</dbReference>
<evidence type="ECO:0000256" key="2">
    <source>
        <dbReference type="ARBA" id="ARBA00006394"/>
    </source>
</evidence>
<dbReference type="InterPro" id="IPR019830">
    <property type="entry name" value="Malate_synthase_CS"/>
</dbReference>
<dbReference type="EMBL" id="KV454430">
    <property type="protein sequence ID" value="ODQ80276.1"/>
    <property type="molecule type" value="Genomic_DNA"/>
</dbReference>
<evidence type="ECO:0000256" key="4">
    <source>
        <dbReference type="ARBA" id="ARBA00022435"/>
    </source>
</evidence>
<dbReference type="PANTHER" id="PTHR42902:SF1">
    <property type="entry name" value="MALATE SYNTHASE 1-RELATED"/>
    <property type="match status" value="1"/>
</dbReference>
<dbReference type="FunFam" id="3.20.20.360:FF:000001">
    <property type="entry name" value="Malate synthase"/>
    <property type="match status" value="1"/>
</dbReference>
<feature type="domain" description="Malate synthase N-terminal" evidence="12">
    <location>
        <begin position="15"/>
        <end position="75"/>
    </location>
</feature>
<keyword evidence="4 10" id="KW-0329">Glyoxylate bypass</keyword>
<dbReference type="InterPro" id="IPR048356">
    <property type="entry name" value="MS_N"/>
</dbReference>
<dbReference type="Gene3D" id="3.20.20.360">
    <property type="entry name" value="Malate synthase, domain 3"/>
    <property type="match status" value="1"/>
</dbReference>
<feature type="domain" description="Malate synthase C-terminal" evidence="13">
    <location>
        <begin position="426"/>
        <end position="547"/>
    </location>
</feature>
<evidence type="ECO:0000256" key="7">
    <source>
        <dbReference type="ARBA" id="ARBA00023140"/>
    </source>
</evidence>
<evidence type="ECO:0000256" key="1">
    <source>
        <dbReference type="ARBA" id="ARBA00004275"/>
    </source>
</evidence>
<dbReference type="InterPro" id="IPR001465">
    <property type="entry name" value="Malate_synthase_TIM"/>
</dbReference>
<evidence type="ECO:0000259" key="11">
    <source>
        <dbReference type="Pfam" id="PF01274"/>
    </source>
</evidence>
<reference evidence="15" key="1">
    <citation type="submission" date="2016-05" db="EMBL/GenBank/DDBJ databases">
        <title>Comparative genomics of biotechnologically important yeasts.</title>
        <authorList>
            <consortium name="DOE Joint Genome Institute"/>
            <person name="Riley R."/>
            <person name="Haridas S."/>
            <person name="Wolfe K.H."/>
            <person name="Lopes M.R."/>
            <person name="Hittinger C.T."/>
            <person name="Goker M."/>
            <person name="Salamov A."/>
            <person name="Wisecaver J."/>
            <person name="Long T.M."/>
            <person name="Aerts A.L."/>
            <person name="Barry K."/>
            <person name="Choi C."/>
            <person name="Clum A."/>
            <person name="Coughlan A.Y."/>
            <person name="Deshpande S."/>
            <person name="Douglass A.P."/>
            <person name="Hanson S.J."/>
            <person name="Klenk H.-P."/>
            <person name="Labutti K."/>
            <person name="Lapidus A."/>
            <person name="Lindquist E."/>
            <person name="Lipzen A."/>
            <person name="Meier-Kolthoff J.P."/>
            <person name="Ohm R.A."/>
            <person name="Otillar R.P."/>
            <person name="Pangilinan J."/>
            <person name="Peng Y."/>
            <person name="Rokas A."/>
            <person name="Rosa C.A."/>
            <person name="Scheuner C."/>
            <person name="Sibirny A.A."/>
            <person name="Slot J.C."/>
            <person name="Stielow J.B."/>
            <person name="Sun H."/>
            <person name="Kurtzman C.P."/>
            <person name="Blackwell M."/>
            <person name="Grigoriev I.V."/>
            <person name="Jeffries T.W."/>
        </authorList>
    </citation>
    <scope>NUCLEOTIDE SEQUENCE [LARGE SCALE GENOMIC DNA]</scope>
    <source>
        <strain evidence="15">NRRL Y-12698</strain>
    </source>
</reference>
<evidence type="ECO:0000256" key="3">
    <source>
        <dbReference type="ARBA" id="ARBA00012636"/>
    </source>
</evidence>
<dbReference type="OrthoDB" id="186072at2759"/>
<evidence type="ECO:0000259" key="12">
    <source>
        <dbReference type="Pfam" id="PF20656"/>
    </source>
</evidence>
<dbReference type="FunFam" id="1.20.1220.12:FF:000001">
    <property type="entry name" value="Malate synthase"/>
    <property type="match status" value="1"/>
</dbReference>
<dbReference type="UniPathway" id="UPA00703">
    <property type="reaction ID" value="UER00720"/>
</dbReference>
<dbReference type="GO" id="GO:0004474">
    <property type="term" value="F:malate synthase activity"/>
    <property type="evidence" value="ECO:0007669"/>
    <property type="project" value="UniProtKB-EC"/>
</dbReference>
<keyword evidence="5 10" id="KW-0816">Tricarboxylic acid cycle</keyword>
<comment type="subcellular location">
    <subcellularLocation>
        <location evidence="1">Peroxisome</location>
    </subcellularLocation>
</comment>
<dbReference type="InterPro" id="IPR006252">
    <property type="entry name" value="Malate_synthA"/>
</dbReference>
<dbReference type="PANTHER" id="PTHR42902">
    <property type="entry name" value="MALATE SYNTHASE"/>
    <property type="match status" value="1"/>
</dbReference>
<evidence type="ECO:0000256" key="9">
    <source>
        <dbReference type="PIRSR" id="PIRSR001363-1"/>
    </source>
</evidence>
<dbReference type="InterPro" id="IPR044856">
    <property type="entry name" value="Malate_synth_C_sf"/>
</dbReference>
<sequence length="565" mass="62362">MPSPFPQSVDVLAGVVLKAPIAANAKHLYSPEALSFVATLHRTFNKQRLALLAARETEQQRRDAGHFPDFFPETAFIRDDATWTGPVLAPGLEDRRVEITGPTDRKMVINAFNSDVATYMADFEDSSTPTWFNVVDGQVNLYDAIRGTISLKTPKKTYLLADKRHPTLIVRPRGWHLHDNHITVDGEPVSGGILDFAIYFFNNAKYLVANGAGPYFYLPKMEHYKEAALWNAIFCQAQSAIGLPIGTIRATVLIETLPAAFQMDEIIYSLRQHSAGLNCGRWDYIFSFIKSLRNHKEFILPDRSQVTMKAPFMASYVQLLIETCHKRQVHAMGGMAALIPIKDDAKANEAAMNNVRSDKLREVLAGHDGTWVAHPALAVEAYNIFNKHMPGPNQIFKPVDASLPPKKKITARDLLSPSVGDAKSEVTEAGIRTNIAIGLGYTEAWLRGIGCVPINYLMEDAATAEVSRSQLWQWIRHGAKTTNGKVITADYVSQLVGEVVGGLIKDAKARNAPEAYNQAVSYFKKGAIPGRNGEYDNFLTLDLYEEISKKTAGGRGVAAFGASKL</sequence>
<dbReference type="PIRSF" id="PIRSF001363">
    <property type="entry name" value="Malate_synth"/>
    <property type="match status" value="1"/>
</dbReference>
<keyword evidence="7" id="KW-0576">Peroxisome</keyword>
<accession>A0A1E3QRD7</accession>
<dbReference type="AlphaFoldDB" id="A0A1E3QRD7"/>